<dbReference type="SMART" id="SM00293">
    <property type="entry name" value="PWWP"/>
    <property type="match status" value="1"/>
</dbReference>
<name>A0A8K0HZL9_COCNU</name>
<reference evidence="3" key="1">
    <citation type="journal article" date="2017" name="Gigascience">
        <title>The genome draft of coconut (Cocos nucifera).</title>
        <authorList>
            <person name="Xiao Y."/>
            <person name="Xu P."/>
            <person name="Fan H."/>
            <person name="Baudouin L."/>
            <person name="Xia W."/>
            <person name="Bocs S."/>
            <person name="Xu J."/>
            <person name="Li Q."/>
            <person name="Guo A."/>
            <person name="Zhou L."/>
            <person name="Li J."/>
            <person name="Wu Y."/>
            <person name="Ma Z."/>
            <person name="Armero A."/>
            <person name="Issali A.E."/>
            <person name="Liu N."/>
            <person name="Peng M."/>
            <person name="Yang Y."/>
        </authorList>
    </citation>
    <scope>NUCLEOTIDE SEQUENCE</scope>
    <source>
        <tissue evidence="3">Spear leaf of Hainan Tall coconut</tissue>
    </source>
</reference>
<proteinExistence type="predicted"/>
<organism evidence="3 4">
    <name type="scientific">Cocos nucifera</name>
    <name type="common">Coconut palm</name>
    <dbReference type="NCBI Taxonomy" id="13894"/>
    <lineage>
        <taxon>Eukaryota</taxon>
        <taxon>Viridiplantae</taxon>
        <taxon>Streptophyta</taxon>
        <taxon>Embryophyta</taxon>
        <taxon>Tracheophyta</taxon>
        <taxon>Spermatophyta</taxon>
        <taxon>Magnoliopsida</taxon>
        <taxon>Liliopsida</taxon>
        <taxon>Arecaceae</taxon>
        <taxon>Arecoideae</taxon>
        <taxon>Cocoseae</taxon>
        <taxon>Attaleinae</taxon>
        <taxon>Cocos</taxon>
    </lineage>
</organism>
<reference evidence="3" key="2">
    <citation type="submission" date="2019-07" db="EMBL/GenBank/DDBJ databases">
        <authorList>
            <person name="Yang Y."/>
            <person name="Bocs S."/>
            <person name="Baudouin L."/>
        </authorList>
    </citation>
    <scope>NUCLEOTIDE SEQUENCE</scope>
    <source>
        <tissue evidence="3">Spear leaf of Hainan Tall coconut</tissue>
    </source>
</reference>
<dbReference type="PANTHER" id="PTHR42851:SF4">
    <property type="entry name" value="PWWP DOMAIN-CONTAINING PROTEIN"/>
    <property type="match status" value="1"/>
</dbReference>
<evidence type="ECO:0000256" key="1">
    <source>
        <dbReference type="SAM" id="MobiDB-lite"/>
    </source>
</evidence>
<dbReference type="InterPro" id="IPR053063">
    <property type="entry name" value="PWWP_domain_containing_PDP"/>
</dbReference>
<evidence type="ECO:0000313" key="3">
    <source>
        <dbReference type="EMBL" id="KAG1330779.1"/>
    </source>
</evidence>
<protein>
    <recommendedName>
        <fullName evidence="2">PWWP domain-containing protein</fullName>
    </recommendedName>
</protein>
<gene>
    <name evidence="3" type="ORF">COCNU_02G007470</name>
</gene>
<evidence type="ECO:0000313" key="4">
    <source>
        <dbReference type="Proteomes" id="UP000797356"/>
    </source>
</evidence>
<dbReference type="Gene3D" id="2.30.30.140">
    <property type="match status" value="1"/>
</dbReference>
<keyword evidence="4" id="KW-1185">Reference proteome</keyword>
<accession>A0A8K0HZL9</accession>
<dbReference type="SUPFAM" id="SSF63748">
    <property type="entry name" value="Tudor/PWWP/MBT"/>
    <property type="match status" value="1"/>
</dbReference>
<feature type="region of interest" description="Disordered" evidence="1">
    <location>
        <begin position="1"/>
        <end position="31"/>
    </location>
</feature>
<sequence length="244" mass="27323">MVKQGCRAEAMAQGRSSEKEGAGMGPHEDNEKKDGFSILDMVWGKVRSHPWWLGQIFDPSDASEMALEHEKKDHFLVAYFGDKTFAWREHVAPLLTVSLIASSFQPERFLEYILALAHFLNGESDSLELLIAKARLRSFYHSKGYTELPVFVVGGGLENDVETTLDGKRKSDYDVADLSILVSSYSISERGKRGRGRSPKQKIILEDGRKQKSLSELIKEKHVPHHGDSGRSGSGARAIFTFIR</sequence>
<dbReference type="Proteomes" id="UP000797356">
    <property type="component" value="Chromosome 2"/>
</dbReference>
<dbReference type="Pfam" id="PF00855">
    <property type="entry name" value="PWWP"/>
    <property type="match status" value="1"/>
</dbReference>
<feature type="domain" description="PWWP" evidence="2">
    <location>
        <begin position="38"/>
        <end position="87"/>
    </location>
</feature>
<comment type="caution">
    <text evidence="3">The sequence shown here is derived from an EMBL/GenBank/DDBJ whole genome shotgun (WGS) entry which is preliminary data.</text>
</comment>
<dbReference type="OrthoDB" id="62853at2759"/>
<dbReference type="PROSITE" id="PS50812">
    <property type="entry name" value="PWWP"/>
    <property type="match status" value="1"/>
</dbReference>
<dbReference type="EMBL" id="CM017873">
    <property type="protein sequence ID" value="KAG1330779.1"/>
    <property type="molecule type" value="Genomic_DNA"/>
</dbReference>
<evidence type="ECO:0000259" key="2">
    <source>
        <dbReference type="PROSITE" id="PS50812"/>
    </source>
</evidence>
<dbReference type="PANTHER" id="PTHR42851">
    <property type="entry name" value="ALDOLASE-RELATED"/>
    <property type="match status" value="1"/>
</dbReference>
<dbReference type="AlphaFoldDB" id="A0A8K0HZL9"/>
<dbReference type="CDD" id="cd05162">
    <property type="entry name" value="PWWP"/>
    <property type="match status" value="1"/>
</dbReference>
<dbReference type="InterPro" id="IPR000313">
    <property type="entry name" value="PWWP_dom"/>
</dbReference>
<feature type="compositionally biased region" description="Basic and acidic residues" evidence="1">
    <location>
        <begin position="16"/>
        <end position="31"/>
    </location>
</feature>